<accession>A0A7W6J4F4</accession>
<sequence length="103" mass="11161">MNQFSIGAQAVAGGYIAWFRRVHKADNEILLGKGGQPIIYATKAEAKAAAGERLCAYINGSLVRDGEKLQARSEADAVFNLKPFVKQRGKSRRIQVERKGGAA</sequence>
<dbReference type="AlphaFoldDB" id="A0A7W6J4F4"/>
<reference evidence="1 2" key="1">
    <citation type="submission" date="2020-08" db="EMBL/GenBank/DDBJ databases">
        <title>Genomic Encyclopedia of Type Strains, Phase IV (KMG-IV): sequencing the most valuable type-strain genomes for metagenomic binning, comparative biology and taxonomic classification.</title>
        <authorList>
            <person name="Goeker M."/>
        </authorList>
    </citation>
    <scope>NUCLEOTIDE SEQUENCE [LARGE SCALE GENOMIC DNA]</scope>
    <source>
        <strain evidence="1 2">DSM 29853</strain>
    </source>
</reference>
<proteinExistence type="predicted"/>
<evidence type="ECO:0000313" key="1">
    <source>
        <dbReference type="EMBL" id="MBB4063663.1"/>
    </source>
</evidence>
<comment type="caution">
    <text evidence="1">The sequence shown here is derived from an EMBL/GenBank/DDBJ whole genome shotgun (WGS) entry which is preliminary data.</text>
</comment>
<dbReference type="Proteomes" id="UP000528286">
    <property type="component" value="Unassembled WGS sequence"/>
</dbReference>
<gene>
    <name evidence="1" type="ORF">GGR23_000824</name>
</gene>
<keyword evidence="2" id="KW-1185">Reference proteome</keyword>
<name>A0A7W6J4F4_9HYPH</name>
<dbReference type="RefSeq" id="WP_183364834.1">
    <property type="nucleotide sequence ID" value="NZ_JACIEZ010000001.1"/>
</dbReference>
<organism evidence="1 2">
    <name type="scientific">Gellertiella hungarica</name>
    <dbReference type="NCBI Taxonomy" id="1572859"/>
    <lineage>
        <taxon>Bacteria</taxon>
        <taxon>Pseudomonadati</taxon>
        <taxon>Pseudomonadota</taxon>
        <taxon>Alphaproteobacteria</taxon>
        <taxon>Hyphomicrobiales</taxon>
        <taxon>Rhizobiaceae</taxon>
        <taxon>Gellertiella</taxon>
    </lineage>
</organism>
<dbReference type="EMBL" id="JACIEZ010000001">
    <property type="protein sequence ID" value="MBB4063663.1"/>
    <property type="molecule type" value="Genomic_DNA"/>
</dbReference>
<protein>
    <submittedName>
        <fullName evidence="1">Uncharacterized protein</fullName>
    </submittedName>
</protein>
<evidence type="ECO:0000313" key="2">
    <source>
        <dbReference type="Proteomes" id="UP000528286"/>
    </source>
</evidence>